<dbReference type="Pfam" id="PF01180">
    <property type="entry name" value="DHO_dh"/>
    <property type="match status" value="1"/>
</dbReference>
<comment type="pathway">
    <text evidence="3 11">Pyrimidine metabolism; UMP biosynthesis via de novo pathway; orotate from (S)-dihydroorotate (quinone route): step 1/1.</text>
</comment>
<dbReference type="EMBL" id="PXVD01000004">
    <property type="protein sequence ID" value="MDJ1370411.1"/>
    <property type="molecule type" value="Genomic_DNA"/>
</dbReference>
<dbReference type="InterPro" id="IPR005719">
    <property type="entry name" value="Dihydroorotate_DH_2"/>
</dbReference>
<comment type="cofactor">
    <cofactor evidence="11">
        <name>FMN</name>
        <dbReference type="ChEBI" id="CHEBI:58210"/>
    </cofactor>
    <text evidence="11">Binds 1 FMN per subunit.</text>
</comment>
<keyword evidence="8 11" id="KW-0560">Oxidoreductase</keyword>
<reference evidence="13" key="2">
    <citation type="journal article" date="2022" name="Sci. Rep.">
        <title>In silico prediction of the enzymes involved in the degradation of the herbicide molinate by Gulosibacter molinativorax ON4T.</title>
        <authorList>
            <person name="Lopes A.R."/>
            <person name="Bunin E."/>
            <person name="Viana A.T."/>
            <person name="Froufe H."/>
            <person name="Munoz-Merida A."/>
            <person name="Pinho D."/>
            <person name="Figueiredo J."/>
            <person name="Barroso C."/>
            <person name="Vaz-Moreira I."/>
            <person name="Bellanger X."/>
            <person name="Egas C."/>
            <person name="Nunes O.C."/>
        </authorList>
    </citation>
    <scope>NUCLEOTIDE SEQUENCE</scope>
    <source>
        <strain evidence="13">ON4</strain>
    </source>
</reference>
<evidence type="ECO:0000256" key="5">
    <source>
        <dbReference type="ARBA" id="ARBA00022630"/>
    </source>
</evidence>
<keyword evidence="11" id="KW-1003">Cell membrane</keyword>
<dbReference type="NCBIfam" id="TIGR01036">
    <property type="entry name" value="pyrD_sub2"/>
    <property type="match status" value="1"/>
</dbReference>
<comment type="subcellular location">
    <subcellularLocation>
        <location evidence="11">Cell membrane</location>
        <topology evidence="11">Peripheral membrane protein</topology>
    </subcellularLocation>
    <subcellularLocation>
        <location evidence="2">Membrane</location>
    </subcellularLocation>
</comment>
<comment type="function">
    <text evidence="1 11">Catalyzes the conversion of dihydroorotate to orotate with quinone as electron acceptor.</text>
</comment>
<feature type="binding site" evidence="11">
    <location>
        <begin position="306"/>
        <end position="307"/>
    </location>
    <ligand>
        <name>FMN</name>
        <dbReference type="ChEBI" id="CHEBI:58210"/>
    </ligand>
</feature>
<feature type="binding site" evidence="11">
    <location>
        <position position="202"/>
    </location>
    <ligand>
        <name>FMN</name>
        <dbReference type="ChEBI" id="CHEBI:58210"/>
    </ligand>
</feature>
<feature type="binding site" evidence="11">
    <location>
        <position position="256"/>
    </location>
    <ligand>
        <name>FMN</name>
        <dbReference type="ChEBI" id="CHEBI:58210"/>
    </ligand>
</feature>
<dbReference type="SUPFAM" id="SSF51395">
    <property type="entry name" value="FMN-linked oxidoreductases"/>
    <property type="match status" value="1"/>
</dbReference>
<evidence type="ECO:0000256" key="4">
    <source>
        <dbReference type="ARBA" id="ARBA00005359"/>
    </source>
</evidence>
<feature type="binding site" evidence="11">
    <location>
        <position position="165"/>
    </location>
    <ligand>
        <name>FMN</name>
        <dbReference type="ChEBI" id="CHEBI:58210"/>
    </ligand>
</feature>
<keyword evidence="14" id="KW-1185">Reference proteome</keyword>
<proteinExistence type="inferred from homology"/>
<evidence type="ECO:0000256" key="2">
    <source>
        <dbReference type="ARBA" id="ARBA00004370"/>
    </source>
</evidence>
<evidence type="ECO:0000256" key="6">
    <source>
        <dbReference type="ARBA" id="ARBA00022643"/>
    </source>
</evidence>
<dbReference type="InterPro" id="IPR013785">
    <property type="entry name" value="Aldolase_TIM"/>
</dbReference>
<protein>
    <recommendedName>
        <fullName evidence="11">Dihydroorotate dehydrogenase (quinone)</fullName>
        <ecNumber evidence="11">1.3.5.2</ecNumber>
    </recommendedName>
    <alternativeName>
        <fullName evidence="11">DHOdehase</fullName>
        <shortName evidence="11">DHOD</shortName>
        <shortName evidence="11">DHODase</shortName>
    </alternativeName>
    <alternativeName>
        <fullName evidence="11">Dihydroorotate oxidase</fullName>
    </alternativeName>
</protein>
<evidence type="ECO:0000259" key="12">
    <source>
        <dbReference type="Pfam" id="PF01180"/>
    </source>
</evidence>
<feature type="active site" description="Nucleophile" evidence="11">
    <location>
        <position position="168"/>
    </location>
</feature>
<dbReference type="NCBIfam" id="NF003652">
    <property type="entry name" value="PRK05286.2-5"/>
    <property type="match status" value="1"/>
</dbReference>
<dbReference type="InterPro" id="IPR005720">
    <property type="entry name" value="Dihydroorotate_DH_cat"/>
</dbReference>
<comment type="caution">
    <text evidence="13">The sequence shown here is derived from an EMBL/GenBank/DDBJ whole genome shotgun (WGS) entry which is preliminary data.</text>
</comment>
<name>A0ABT7C6W5_9MICO</name>
<dbReference type="InterPro" id="IPR001295">
    <property type="entry name" value="Dihydroorotate_DH_CS"/>
</dbReference>
<feature type="binding site" evidence="11">
    <location>
        <position position="58"/>
    </location>
    <ligand>
        <name>substrate</name>
    </ligand>
</feature>
<gene>
    <name evidence="11" type="primary">pyrD</name>
    <name evidence="13" type="ORF">C7K25_03325</name>
</gene>
<feature type="binding site" evidence="11">
    <location>
        <begin position="54"/>
        <end position="58"/>
    </location>
    <ligand>
        <name>FMN</name>
        <dbReference type="ChEBI" id="CHEBI:58210"/>
    </ligand>
</feature>
<keyword evidence="9 11" id="KW-0472">Membrane</keyword>
<dbReference type="Proteomes" id="UP001170379">
    <property type="component" value="Unassembled WGS sequence"/>
</dbReference>
<evidence type="ECO:0000256" key="3">
    <source>
        <dbReference type="ARBA" id="ARBA00005161"/>
    </source>
</evidence>
<dbReference type="PANTHER" id="PTHR48109">
    <property type="entry name" value="DIHYDROOROTATE DEHYDROGENASE (QUINONE), MITOCHONDRIAL-RELATED"/>
    <property type="match status" value="1"/>
</dbReference>
<comment type="similarity">
    <text evidence="4 11">Belongs to the dihydroorotate dehydrogenase family. Type 2 subfamily.</text>
</comment>
<dbReference type="HAMAP" id="MF_00225">
    <property type="entry name" value="DHO_dh_type2"/>
    <property type="match status" value="1"/>
</dbReference>
<dbReference type="PANTHER" id="PTHR48109:SF4">
    <property type="entry name" value="DIHYDROOROTATE DEHYDROGENASE (QUINONE), MITOCHONDRIAL"/>
    <property type="match status" value="1"/>
</dbReference>
<reference evidence="13" key="1">
    <citation type="submission" date="2018-03" db="EMBL/GenBank/DDBJ databases">
        <authorList>
            <person name="Nunes O.C."/>
            <person name="Lopes A.R."/>
            <person name="Froufe H."/>
            <person name="Munoz-Merida A."/>
            <person name="Barroso C."/>
            <person name="Egas C."/>
        </authorList>
    </citation>
    <scope>NUCLEOTIDE SEQUENCE</scope>
    <source>
        <strain evidence="13">ON4</strain>
    </source>
</reference>
<evidence type="ECO:0000256" key="7">
    <source>
        <dbReference type="ARBA" id="ARBA00022975"/>
    </source>
</evidence>
<feature type="binding site" evidence="11">
    <location>
        <position position="170"/>
    </location>
    <ligand>
        <name>substrate</name>
    </ligand>
</feature>
<feature type="binding site" evidence="11">
    <location>
        <begin position="103"/>
        <end position="107"/>
    </location>
    <ligand>
        <name>substrate</name>
    </ligand>
</feature>
<dbReference type="NCBIfam" id="NF003648">
    <property type="entry name" value="PRK05286.2-1"/>
    <property type="match status" value="1"/>
</dbReference>
<dbReference type="InterPro" id="IPR012135">
    <property type="entry name" value="Dihydroorotate_DH_1_2"/>
</dbReference>
<accession>A0ABT7C6W5</accession>
<feature type="binding site" evidence="11">
    <location>
        <begin position="231"/>
        <end position="232"/>
    </location>
    <ligand>
        <name>substrate</name>
    </ligand>
</feature>
<comment type="subunit">
    <text evidence="11">Monomer.</text>
</comment>
<evidence type="ECO:0000256" key="8">
    <source>
        <dbReference type="ARBA" id="ARBA00023002"/>
    </source>
</evidence>
<feature type="binding site" evidence="11">
    <location>
        <position position="285"/>
    </location>
    <ligand>
        <name>FMN</name>
        <dbReference type="ChEBI" id="CHEBI:58210"/>
    </ligand>
</feature>
<evidence type="ECO:0000256" key="9">
    <source>
        <dbReference type="ARBA" id="ARBA00023136"/>
    </source>
</evidence>
<keyword evidence="6 11" id="KW-0288">FMN</keyword>
<dbReference type="PROSITE" id="PS00912">
    <property type="entry name" value="DHODEHASE_2"/>
    <property type="match status" value="1"/>
</dbReference>
<feature type="binding site" evidence="11">
    <location>
        <position position="78"/>
    </location>
    <ligand>
        <name>FMN</name>
        <dbReference type="ChEBI" id="CHEBI:58210"/>
    </ligand>
</feature>
<dbReference type="RefSeq" id="WP_051266168.1">
    <property type="nucleotide sequence ID" value="NZ_CP028426.1"/>
</dbReference>
<feature type="binding site" evidence="11">
    <location>
        <position position="230"/>
    </location>
    <ligand>
        <name>FMN</name>
        <dbReference type="ChEBI" id="CHEBI:58210"/>
    </ligand>
</feature>
<keyword evidence="5 11" id="KW-0285">Flavoprotein</keyword>
<dbReference type="CDD" id="cd04738">
    <property type="entry name" value="DHOD_2_like"/>
    <property type="match status" value="1"/>
</dbReference>
<dbReference type="EC" id="1.3.5.2" evidence="11"/>
<dbReference type="PROSITE" id="PS00911">
    <property type="entry name" value="DHODEHASE_1"/>
    <property type="match status" value="1"/>
</dbReference>
<evidence type="ECO:0000313" key="13">
    <source>
        <dbReference type="EMBL" id="MDJ1370411.1"/>
    </source>
</evidence>
<organism evidence="13 14">
    <name type="scientific">Gulosibacter molinativorax</name>
    <dbReference type="NCBI Taxonomy" id="256821"/>
    <lineage>
        <taxon>Bacteria</taxon>
        <taxon>Bacillati</taxon>
        <taxon>Actinomycetota</taxon>
        <taxon>Actinomycetes</taxon>
        <taxon>Micrococcales</taxon>
        <taxon>Microbacteriaceae</taxon>
        <taxon>Gulosibacter</taxon>
    </lineage>
</organism>
<comment type="catalytic activity">
    <reaction evidence="10 11">
        <text>(S)-dihydroorotate + a quinone = orotate + a quinol</text>
        <dbReference type="Rhea" id="RHEA:30187"/>
        <dbReference type="ChEBI" id="CHEBI:24646"/>
        <dbReference type="ChEBI" id="CHEBI:30839"/>
        <dbReference type="ChEBI" id="CHEBI:30864"/>
        <dbReference type="ChEBI" id="CHEBI:132124"/>
        <dbReference type="EC" id="1.3.5.2"/>
    </reaction>
</comment>
<feature type="domain" description="Dihydroorotate dehydrogenase catalytic" evidence="12">
    <location>
        <begin position="37"/>
        <end position="324"/>
    </location>
</feature>
<evidence type="ECO:0000313" key="14">
    <source>
        <dbReference type="Proteomes" id="UP001170379"/>
    </source>
</evidence>
<evidence type="ECO:0000256" key="10">
    <source>
        <dbReference type="ARBA" id="ARBA00048639"/>
    </source>
</evidence>
<sequence>MDAEKAHGVGAWGIGWLGRTAPLRKLAYEYCKPDPSLRVRAMGLEFLSPFGLAAGFDKNASMIDGLTALGFGHIEVGTVTPLAQPGNPKPRMFRLPEDRALINRMGFNNKGAENAAGNIAVRETRDAIVGVNIGKNKDTPAEDAVSDYVKSAKAVLEFADYLVINVSSPNTPGLRGLQELDALEPILRETKAVTGETPLLVKIAPDLEEDAIRKICELAAEVGLAGVVATNTTIARSPLSTSKRVVEAYGAGGLSGKPVAERSLAVLRIVRDALPEDMCVISVGGVTSHYDVRDRLDAGATLVQGYTAFLYEGPLWAASINRGLVAPKYNGKTKLDAKAEAAAKKAAAKN</sequence>
<dbReference type="PIRSF" id="PIRSF000164">
    <property type="entry name" value="DHO_oxidase"/>
    <property type="match status" value="1"/>
</dbReference>
<feature type="binding site" evidence="11">
    <location>
        <position position="132"/>
    </location>
    <ligand>
        <name>FMN</name>
        <dbReference type="ChEBI" id="CHEBI:58210"/>
    </ligand>
</feature>
<dbReference type="InterPro" id="IPR050074">
    <property type="entry name" value="DHO_dehydrogenase"/>
</dbReference>
<keyword evidence="7 11" id="KW-0665">Pyrimidine biosynthesis</keyword>
<dbReference type="Gene3D" id="3.20.20.70">
    <property type="entry name" value="Aldolase class I"/>
    <property type="match status" value="1"/>
</dbReference>
<feature type="binding site" evidence="11">
    <location>
        <position position="165"/>
    </location>
    <ligand>
        <name>substrate</name>
    </ligand>
</feature>
<evidence type="ECO:0000256" key="1">
    <source>
        <dbReference type="ARBA" id="ARBA00003125"/>
    </source>
</evidence>
<evidence type="ECO:0000256" key="11">
    <source>
        <dbReference type="HAMAP-Rule" id="MF_00225"/>
    </source>
</evidence>